<feature type="compositionally biased region" description="Acidic residues" evidence="1">
    <location>
        <begin position="833"/>
        <end position="843"/>
    </location>
</feature>
<evidence type="ECO:0000313" key="7">
    <source>
        <dbReference type="Proteomes" id="UP000018467"/>
    </source>
</evidence>
<evidence type="ECO:0000259" key="4">
    <source>
        <dbReference type="Pfam" id="PF23667"/>
    </source>
</evidence>
<evidence type="ECO:0000259" key="5">
    <source>
        <dbReference type="Pfam" id="PF23668"/>
    </source>
</evidence>
<dbReference type="AlphaFoldDB" id="A0A3B1JPA2"/>
<keyword evidence="2" id="KW-1133">Transmembrane helix</keyword>
<dbReference type="Pfam" id="PF23668">
    <property type="entry name" value="CUB_CDCP1_2"/>
    <property type="match status" value="2"/>
</dbReference>
<dbReference type="STRING" id="7994.ENSAMXP00000043184"/>
<dbReference type="InterPro" id="IPR056269">
    <property type="entry name" value="CUB_CDCP1_2nd_5th"/>
</dbReference>
<dbReference type="Proteomes" id="UP000018467">
    <property type="component" value="Unassembled WGS sequence"/>
</dbReference>
<dbReference type="GeneTree" id="ENSGT00390000010209"/>
<feature type="domain" description="CDCP1 second and fifth CUB" evidence="5">
    <location>
        <begin position="424"/>
        <end position="518"/>
    </location>
</feature>
<dbReference type="PANTHER" id="PTHR14477:SF1">
    <property type="entry name" value="CUB DOMAIN-CONTAINING PROTEIN 1"/>
    <property type="match status" value="1"/>
</dbReference>
<dbReference type="Bgee" id="ENSAMXG00000030507">
    <property type="expression patterns" value="Expressed in zone of skin and 14 other cell types or tissues"/>
</dbReference>
<dbReference type="PANTHER" id="PTHR14477">
    <property type="entry name" value="CUB DOMAIN-CONTAINING PROTEIN 1"/>
    <property type="match status" value="1"/>
</dbReference>
<dbReference type="InterPro" id="IPR056268">
    <property type="entry name" value="CUB_CDCP1_1st"/>
</dbReference>
<evidence type="ECO:0000256" key="1">
    <source>
        <dbReference type="SAM" id="MobiDB-lite"/>
    </source>
</evidence>
<evidence type="ECO:0000256" key="2">
    <source>
        <dbReference type="SAM" id="Phobius"/>
    </source>
</evidence>
<feature type="domain" description="CDCP1 third and sixth CUB" evidence="3">
    <location>
        <begin position="533"/>
        <end position="646"/>
    </location>
</feature>
<dbReference type="SUPFAM" id="SSF49854">
    <property type="entry name" value="Spermadhesin, CUB domain"/>
    <property type="match status" value="1"/>
</dbReference>
<dbReference type="InterPro" id="IPR038811">
    <property type="entry name" value="CDCP1"/>
</dbReference>
<dbReference type="InterPro" id="IPR056266">
    <property type="entry name" value="CDCP1_CUB_3rd_6th"/>
</dbReference>
<feature type="transmembrane region" description="Helical" evidence="2">
    <location>
        <begin position="23"/>
        <end position="46"/>
    </location>
</feature>
<feature type="compositionally biased region" description="Basic and acidic residues" evidence="1">
    <location>
        <begin position="804"/>
        <end position="820"/>
    </location>
</feature>
<reference evidence="6" key="3">
    <citation type="submission" date="2025-08" db="UniProtKB">
        <authorList>
            <consortium name="Ensembl"/>
        </authorList>
    </citation>
    <scope>IDENTIFICATION</scope>
</reference>
<feature type="region of interest" description="Disordered" evidence="1">
    <location>
        <begin position="773"/>
        <end position="843"/>
    </location>
</feature>
<feature type="transmembrane region" description="Helical" evidence="2">
    <location>
        <begin position="657"/>
        <end position="679"/>
    </location>
</feature>
<protein>
    <submittedName>
        <fullName evidence="6">CUB domain containing protein 1a</fullName>
    </submittedName>
</protein>
<feature type="domain" description="CDCP1 first CUB" evidence="4">
    <location>
        <begin position="46"/>
        <end position="109"/>
    </location>
</feature>
<dbReference type="InParanoid" id="A0A3B1JPA2"/>
<keyword evidence="2" id="KW-0472">Membrane</keyword>
<organism evidence="6 7">
    <name type="scientific">Astyanax mexicanus</name>
    <name type="common">Blind cave fish</name>
    <name type="synonym">Astyanax fasciatus mexicanus</name>
    <dbReference type="NCBI Taxonomy" id="7994"/>
    <lineage>
        <taxon>Eukaryota</taxon>
        <taxon>Metazoa</taxon>
        <taxon>Chordata</taxon>
        <taxon>Craniata</taxon>
        <taxon>Vertebrata</taxon>
        <taxon>Euteleostomi</taxon>
        <taxon>Actinopterygii</taxon>
        <taxon>Neopterygii</taxon>
        <taxon>Teleostei</taxon>
        <taxon>Ostariophysi</taxon>
        <taxon>Characiformes</taxon>
        <taxon>Characoidei</taxon>
        <taxon>Acestrorhamphidae</taxon>
        <taxon>Acestrorhamphinae</taxon>
        <taxon>Astyanax</taxon>
    </lineage>
</organism>
<dbReference type="Pfam" id="PF23667">
    <property type="entry name" value="CUB_CDCP1_1"/>
    <property type="match status" value="1"/>
</dbReference>
<dbReference type="Pfam" id="PF23665">
    <property type="entry name" value="CDCP1_CUB_6"/>
    <property type="match status" value="2"/>
</dbReference>
<dbReference type="InterPro" id="IPR035914">
    <property type="entry name" value="Sperma_CUB_dom_sf"/>
</dbReference>
<feature type="domain" description="CDCP1 second and fifth CUB" evidence="5">
    <location>
        <begin position="118"/>
        <end position="217"/>
    </location>
</feature>
<dbReference type="Gene3D" id="2.60.120.290">
    <property type="entry name" value="Spermadhesin, CUB domain"/>
    <property type="match status" value="1"/>
</dbReference>
<feature type="domain" description="CDCP1 third and sixth CUB" evidence="3">
    <location>
        <begin position="225"/>
        <end position="323"/>
    </location>
</feature>
<evidence type="ECO:0000313" key="6">
    <source>
        <dbReference type="Ensembl" id="ENSAMXP00000043184.1"/>
    </source>
</evidence>
<proteinExistence type="predicted"/>
<reference evidence="7" key="2">
    <citation type="journal article" date="2014" name="Nat. Commun.">
        <title>The cavefish genome reveals candidate genes for eye loss.</title>
        <authorList>
            <person name="McGaugh S.E."/>
            <person name="Gross J.B."/>
            <person name="Aken B."/>
            <person name="Blin M."/>
            <person name="Borowsky R."/>
            <person name="Chalopin D."/>
            <person name="Hinaux H."/>
            <person name="Jeffery W.R."/>
            <person name="Keene A."/>
            <person name="Ma L."/>
            <person name="Minx P."/>
            <person name="Murphy D."/>
            <person name="O'Quin K.E."/>
            <person name="Retaux S."/>
            <person name="Rohner N."/>
            <person name="Searle S.M."/>
            <person name="Stahl B.A."/>
            <person name="Tabin C."/>
            <person name="Volff J.N."/>
            <person name="Yoshizawa M."/>
            <person name="Warren W.C."/>
        </authorList>
    </citation>
    <scope>NUCLEOTIDE SEQUENCE [LARGE SCALE GENOMIC DNA]</scope>
    <source>
        <strain evidence="7">female</strain>
    </source>
</reference>
<name>A0A3B1JPA2_ASTMX</name>
<sequence length="843" mass="94456">MLWSLTHILLYFRKCRCFMLKPVFFFFFTLICLKFFFLFYSGGLVLTVHVHSGATVLINRTQTAVSKCEVCIGKSCQSSVTLQNSADVEFNCTEPENLFTVEIVRYIVCTESCDRNITPEQYPSLQNFSRTFTWIINGSDENSFSLDFTKTGLRQIRATESCPDKHVYTVSNSTTSIGRFCRNGTIKGMEMNFESSVSLQVPGQEQLEPTTFGVSVGNGITVLAMIKVSLPAEESSQEFFSPNYPGNFPDFNSIRWSFNVPPKYYASVRILDFTEPRCLRDDTHLKYERDGKMVVKKLSDAQLSEHQGSFNLTFRSCLRRNLNSVLSLHFKISAIKRGAEARCTVDLTREEGLLELHIRKSKPTSACILKLSSLIQDTVTVTSEKALTLAFIDCREEDLLLNINQTIACQQQKGCVSSKFSLRVPVLEKCLPGFLQQVSWHLNTPQDGAVELMSPTGSLQQSLPGQTCNSSILLTVTEHEQQGMAVGQFCPQGPIRSVQIQSNITVTASHADGRDLKQITYPLLEGSILESLKERYIINVMPKKDSSVLLATPAWPAGMKPQSTVSWIVSFPSQFEANVEFTNISQVSCANRHTSIEVQKQSSRGETYSWRMDEKPKSVVMEESFYLNMSNCKSVKGSFSVVSQITLLKRKNKSLTIALSVVSVLLLLVVIAFAVVCVINRRKKKQQNSHPEVSVYNPNGHAFLPVPKTTEDDEHIYHCIDDTMVYGHLLKHGEEVNDFEPAVDSYQVFTGPTEVQPLTEHRENTDKIQEVGVYRPFTGPQNAPEVPERSPRQGRNPAHAEQQGADKKISGDDKIVEDQVRTTPGLKIAPLADPEEDDSETPL</sequence>
<accession>A0A3B1JPA2</accession>
<dbReference type="Ensembl" id="ENSAMXT00000051392.1">
    <property type="protein sequence ID" value="ENSAMXP00000043184.1"/>
    <property type="gene ID" value="ENSAMXG00000030507.1"/>
</dbReference>
<evidence type="ECO:0000259" key="3">
    <source>
        <dbReference type="Pfam" id="PF23665"/>
    </source>
</evidence>
<reference evidence="6" key="4">
    <citation type="submission" date="2025-09" db="UniProtKB">
        <authorList>
            <consortium name="Ensembl"/>
        </authorList>
    </citation>
    <scope>IDENTIFICATION</scope>
</reference>
<keyword evidence="2" id="KW-0812">Transmembrane</keyword>
<reference evidence="7" key="1">
    <citation type="submission" date="2013-03" db="EMBL/GenBank/DDBJ databases">
        <authorList>
            <person name="Jeffery W."/>
            <person name="Warren W."/>
            <person name="Wilson R.K."/>
        </authorList>
    </citation>
    <scope>NUCLEOTIDE SEQUENCE</scope>
    <source>
        <strain evidence="7">female</strain>
    </source>
</reference>
<keyword evidence="7" id="KW-1185">Reference proteome</keyword>